<dbReference type="PANTHER" id="PTHR43025:SF3">
    <property type="entry name" value="MONOGALACTOSYLDIACYLGLYCEROL SYNTHASE 1, CHLOROPLASTIC"/>
    <property type="match status" value="1"/>
</dbReference>
<dbReference type="eggNOG" id="ENOG502QPXV">
    <property type="taxonomic scope" value="Eukaryota"/>
</dbReference>
<dbReference type="AlphaFoldDB" id="B8CBG1"/>
<keyword evidence="4" id="KW-0808">Transferase</keyword>
<evidence type="ECO:0000256" key="6">
    <source>
        <dbReference type="SAM" id="MobiDB-lite"/>
    </source>
</evidence>
<dbReference type="STRING" id="35128.B8CBG1"/>
<keyword evidence="3" id="KW-0328">Glycosyltransferase</keyword>
<keyword evidence="11" id="KW-1185">Reference proteome</keyword>
<accession>B8CBG1</accession>
<dbReference type="EMBL" id="CM000648">
    <property type="protein sequence ID" value="EED89312.1"/>
    <property type="molecule type" value="Genomic_DNA"/>
</dbReference>
<name>B8CBG1_THAPS</name>
<evidence type="ECO:0000259" key="8">
    <source>
        <dbReference type="Pfam" id="PF04101"/>
    </source>
</evidence>
<dbReference type="Pfam" id="PF06925">
    <property type="entry name" value="MGDG_synth"/>
    <property type="match status" value="1"/>
</dbReference>
<sequence>MRIFTAAVAILVATSSQQASAISGKGYNYHLRSFWGVIPYGGDDAPCTNDDTNSTATATPWNGKSTKPKSTSSKILDSVSAGGAFPSDAAFVGSTNTPGVRATMNKSPPFGTGDTPMEKSMSSMSVATNHQRDVDTVTSASEDSSRTGEETPSPVERKKGPLKILFLSSDTGGGHRASAEALANQFQRHYPGTTYDLMDVWSDIDSSWPYCTIKETYKSFSATPWKWRALYHISNNAAYAKFADLHSYYMNEEKIRQKMEEYDPDVIVSVHPTMNYVPLFSIRKISEKSGKDVPFFTVVTDFGSGHCTWFNKDVDKMYLASEPIKKIAQARSGVPDEKIVMSGLPIRYDFAAQDRTTEQGKAHQKKIREQLNIDTNKRMVLVMGGGEGVGSLSDIVNELYAKLRTQGVDVTICVVCGRNEVLKSDLETRCWDTTPGNVDVIPLGFVTNMAEYMVAADVLVSKAGPGTIAEAAAVGLPIMVTSHLPGQEAGNVDIVLNGGFGDFCLDPETIALEIACWLQDPQLLDVMSQKAKVVGHPHAAEEIALDIGETSHQWLEKNEMNGKFMIP</sequence>
<feature type="compositionally biased region" description="Polar residues" evidence="6">
    <location>
        <begin position="120"/>
        <end position="129"/>
    </location>
</feature>
<dbReference type="OMA" id="WTMPQER"/>
<feature type="domain" description="Glycosyl transferase family 28 C-terminal" evidence="8">
    <location>
        <begin position="379"/>
        <end position="479"/>
    </location>
</feature>
<gene>
    <name evidence="10" type="ORF">THAPSDRAFT_264013</name>
</gene>
<feature type="domain" description="Diacylglycerol glucosyltransferase N-terminal" evidence="9">
    <location>
        <begin position="175"/>
        <end position="346"/>
    </location>
</feature>
<evidence type="ECO:0000256" key="2">
    <source>
        <dbReference type="ARBA" id="ARBA00012615"/>
    </source>
</evidence>
<dbReference type="KEGG" id="tps:THAPSDRAFT_264013"/>
<reference evidence="10 11" key="2">
    <citation type="journal article" date="2008" name="Nature">
        <title>The Phaeodactylum genome reveals the evolutionary history of diatom genomes.</title>
        <authorList>
            <person name="Bowler C."/>
            <person name="Allen A.E."/>
            <person name="Badger J.H."/>
            <person name="Grimwood J."/>
            <person name="Jabbari K."/>
            <person name="Kuo A."/>
            <person name="Maheswari U."/>
            <person name="Martens C."/>
            <person name="Maumus F."/>
            <person name="Otillar R.P."/>
            <person name="Rayko E."/>
            <person name="Salamov A."/>
            <person name="Vandepoele K."/>
            <person name="Beszteri B."/>
            <person name="Gruber A."/>
            <person name="Heijde M."/>
            <person name="Katinka M."/>
            <person name="Mock T."/>
            <person name="Valentin K."/>
            <person name="Verret F."/>
            <person name="Berges J.A."/>
            <person name="Brownlee C."/>
            <person name="Cadoret J.P."/>
            <person name="Chiovitti A."/>
            <person name="Choi C.J."/>
            <person name="Coesel S."/>
            <person name="De Martino A."/>
            <person name="Detter J.C."/>
            <person name="Durkin C."/>
            <person name="Falciatore A."/>
            <person name="Fournet J."/>
            <person name="Haruta M."/>
            <person name="Huysman M.J."/>
            <person name="Jenkins B.D."/>
            <person name="Jiroutova K."/>
            <person name="Jorgensen R.E."/>
            <person name="Joubert Y."/>
            <person name="Kaplan A."/>
            <person name="Kroger N."/>
            <person name="Kroth P.G."/>
            <person name="La Roche J."/>
            <person name="Lindquist E."/>
            <person name="Lommer M."/>
            <person name="Martin-Jezequel V."/>
            <person name="Lopez P.J."/>
            <person name="Lucas S."/>
            <person name="Mangogna M."/>
            <person name="McGinnis K."/>
            <person name="Medlin L.K."/>
            <person name="Montsant A."/>
            <person name="Oudot-Le Secq M.P."/>
            <person name="Napoli C."/>
            <person name="Obornik M."/>
            <person name="Parker M.S."/>
            <person name="Petit J.L."/>
            <person name="Porcel B.M."/>
            <person name="Poulsen N."/>
            <person name="Robison M."/>
            <person name="Rychlewski L."/>
            <person name="Rynearson T.A."/>
            <person name="Schmutz J."/>
            <person name="Shapiro H."/>
            <person name="Siaut M."/>
            <person name="Stanley M."/>
            <person name="Sussman M.R."/>
            <person name="Taylor A.R."/>
            <person name="Vardi A."/>
            <person name="von Dassow P."/>
            <person name="Vyverman W."/>
            <person name="Willis A."/>
            <person name="Wyrwicz L.S."/>
            <person name="Rokhsar D.S."/>
            <person name="Weissenbach J."/>
            <person name="Armbrust E.V."/>
            <person name="Green B.R."/>
            <person name="Van de Peer Y."/>
            <person name="Grigoriev I.V."/>
        </authorList>
    </citation>
    <scope>NUCLEOTIDE SEQUENCE [LARGE SCALE GENOMIC DNA]</scope>
    <source>
        <strain evidence="10 11">CCMP1335</strain>
    </source>
</reference>
<organism evidence="10 11">
    <name type="scientific">Thalassiosira pseudonana</name>
    <name type="common">Marine diatom</name>
    <name type="synonym">Cyclotella nana</name>
    <dbReference type="NCBI Taxonomy" id="35128"/>
    <lineage>
        <taxon>Eukaryota</taxon>
        <taxon>Sar</taxon>
        <taxon>Stramenopiles</taxon>
        <taxon>Ochrophyta</taxon>
        <taxon>Bacillariophyta</taxon>
        <taxon>Coscinodiscophyceae</taxon>
        <taxon>Thalassiosirophycidae</taxon>
        <taxon>Thalassiosirales</taxon>
        <taxon>Thalassiosiraceae</taxon>
        <taxon>Thalassiosira</taxon>
    </lineage>
</organism>
<dbReference type="GO" id="GO:0009247">
    <property type="term" value="P:glycolipid biosynthetic process"/>
    <property type="evidence" value="ECO:0007669"/>
    <property type="project" value="InterPro"/>
</dbReference>
<evidence type="ECO:0000313" key="11">
    <source>
        <dbReference type="Proteomes" id="UP000001449"/>
    </source>
</evidence>
<feature type="signal peptide" evidence="7">
    <location>
        <begin position="1"/>
        <end position="21"/>
    </location>
</feature>
<dbReference type="GO" id="GO:0031969">
    <property type="term" value="C:chloroplast membrane"/>
    <property type="evidence" value="ECO:0007669"/>
    <property type="project" value="UniProtKB-SubCell"/>
</dbReference>
<proteinExistence type="inferred from homology"/>
<dbReference type="PANTHER" id="PTHR43025">
    <property type="entry name" value="MONOGALACTOSYLDIACYLGLYCEROL SYNTHASE"/>
    <property type="match status" value="1"/>
</dbReference>
<feature type="non-terminal residue" evidence="10">
    <location>
        <position position="1"/>
    </location>
</feature>
<dbReference type="RefSeq" id="XP_002293576.1">
    <property type="nucleotide sequence ID" value="XM_002293540.1"/>
</dbReference>
<dbReference type="EC" id="2.4.1.46" evidence="2"/>
<dbReference type="GO" id="GO:0046509">
    <property type="term" value="F:1,2-diacylglycerol 3-beta-galactosyltransferase activity"/>
    <property type="evidence" value="ECO:0007669"/>
    <property type="project" value="UniProtKB-EC"/>
</dbReference>
<dbReference type="GeneID" id="7445775"/>
<keyword evidence="7" id="KW-0732">Signal</keyword>
<evidence type="ECO:0000256" key="5">
    <source>
        <dbReference type="ARBA" id="ARBA00046299"/>
    </source>
</evidence>
<evidence type="ECO:0000313" key="10">
    <source>
        <dbReference type="EMBL" id="EED89312.1"/>
    </source>
</evidence>
<reference evidence="10 11" key="1">
    <citation type="journal article" date="2004" name="Science">
        <title>The genome of the diatom Thalassiosira pseudonana: ecology, evolution, and metabolism.</title>
        <authorList>
            <person name="Armbrust E.V."/>
            <person name="Berges J.A."/>
            <person name="Bowler C."/>
            <person name="Green B.R."/>
            <person name="Martinez D."/>
            <person name="Putnam N.H."/>
            <person name="Zhou S."/>
            <person name="Allen A.E."/>
            <person name="Apt K.E."/>
            <person name="Bechner M."/>
            <person name="Brzezinski M.A."/>
            <person name="Chaal B.K."/>
            <person name="Chiovitti A."/>
            <person name="Davis A.K."/>
            <person name="Demarest M.S."/>
            <person name="Detter J.C."/>
            <person name="Glavina T."/>
            <person name="Goodstein D."/>
            <person name="Hadi M.Z."/>
            <person name="Hellsten U."/>
            <person name="Hildebrand M."/>
            <person name="Jenkins B.D."/>
            <person name="Jurka J."/>
            <person name="Kapitonov V.V."/>
            <person name="Kroger N."/>
            <person name="Lau W.W."/>
            <person name="Lane T.W."/>
            <person name="Larimer F.W."/>
            <person name="Lippmeier J.C."/>
            <person name="Lucas S."/>
            <person name="Medina M."/>
            <person name="Montsant A."/>
            <person name="Obornik M."/>
            <person name="Parker M.S."/>
            <person name="Palenik B."/>
            <person name="Pazour G.J."/>
            <person name="Richardson P.M."/>
            <person name="Rynearson T.A."/>
            <person name="Saito M.A."/>
            <person name="Schwartz D.C."/>
            <person name="Thamatrakoln K."/>
            <person name="Valentin K."/>
            <person name="Vardi A."/>
            <person name="Wilkerson F.P."/>
            <person name="Rokhsar D.S."/>
        </authorList>
    </citation>
    <scope>NUCLEOTIDE SEQUENCE [LARGE SCALE GENOMIC DNA]</scope>
    <source>
        <strain evidence="10 11">CCMP1335</strain>
    </source>
</reference>
<protein>
    <recommendedName>
        <fullName evidence="2">monogalactosyldiacylglycerol synthase</fullName>
        <ecNumber evidence="2">2.4.1.46</ecNumber>
    </recommendedName>
</protein>
<feature type="chain" id="PRO_5002869261" description="monogalactosyldiacylglycerol synthase" evidence="7">
    <location>
        <begin position="22"/>
        <end position="567"/>
    </location>
</feature>
<feature type="region of interest" description="Disordered" evidence="6">
    <location>
        <begin position="51"/>
        <end position="73"/>
    </location>
</feature>
<dbReference type="InterPro" id="IPR009695">
    <property type="entry name" value="Diacylglyc_glucosyltr_N"/>
</dbReference>
<dbReference type="PaxDb" id="35128-Thaps264013"/>
<dbReference type="Gene3D" id="3.40.50.2000">
    <property type="entry name" value="Glycogen Phosphorylase B"/>
    <property type="match status" value="1"/>
</dbReference>
<dbReference type="Pfam" id="PF04101">
    <property type="entry name" value="Glyco_tran_28_C"/>
    <property type="match status" value="1"/>
</dbReference>
<evidence type="ECO:0000256" key="3">
    <source>
        <dbReference type="ARBA" id="ARBA00022676"/>
    </source>
</evidence>
<dbReference type="Proteomes" id="UP000001449">
    <property type="component" value="Chromosome 13"/>
</dbReference>
<dbReference type="SUPFAM" id="SSF53756">
    <property type="entry name" value="UDP-Glycosyltransferase/glycogen phosphorylase"/>
    <property type="match status" value="1"/>
</dbReference>
<dbReference type="HOGENOM" id="CLU_028367_3_1_1"/>
<dbReference type="InParanoid" id="B8CBG1"/>
<evidence type="ECO:0000256" key="1">
    <source>
        <dbReference type="ARBA" id="ARBA00006962"/>
    </source>
</evidence>
<evidence type="ECO:0000256" key="7">
    <source>
        <dbReference type="SAM" id="SignalP"/>
    </source>
</evidence>
<comment type="subcellular location">
    <subcellularLocation>
        <location evidence="5">Plastid</location>
        <location evidence="5">Chloroplast membrane</location>
    </subcellularLocation>
</comment>
<feature type="compositionally biased region" description="Basic and acidic residues" evidence="6">
    <location>
        <begin position="143"/>
        <end position="159"/>
    </location>
</feature>
<feature type="region of interest" description="Disordered" evidence="6">
    <location>
        <begin position="87"/>
        <end position="160"/>
    </location>
</feature>
<evidence type="ECO:0000256" key="4">
    <source>
        <dbReference type="ARBA" id="ARBA00022679"/>
    </source>
</evidence>
<comment type="similarity">
    <text evidence="1">Belongs to the glycosyltransferase 28 family.</text>
</comment>
<evidence type="ECO:0000259" key="9">
    <source>
        <dbReference type="Pfam" id="PF06925"/>
    </source>
</evidence>
<dbReference type="InterPro" id="IPR050519">
    <property type="entry name" value="Glycosyltransf_28_UgtP"/>
</dbReference>
<dbReference type="InterPro" id="IPR007235">
    <property type="entry name" value="Glyco_trans_28_C"/>
</dbReference>